<evidence type="ECO:0000256" key="1">
    <source>
        <dbReference type="ARBA" id="ARBA00004141"/>
    </source>
</evidence>
<feature type="transmembrane region" description="Helical" evidence="6">
    <location>
        <begin position="245"/>
        <end position="262"/>
    </location>
</feature>
<evidence type="ECO:0000256" key="4">
    <source>
        <dbReference type="ARBA" id="ARBA00023136"/>
    </source>
</evidence>
<keyword evidence="8" id="KW-1185">Reference proteome</keyword>
<protein>
    <submittedName>
        <fullName evidence="7">Uncharacterized protein</fullName>
    </submittedName>
</protein>
<name>A0AA88YBJ3_PINIB</name>
<dbReference type="GO" id="GO:0022857">
    <property type="term" value="F:transmembrane transporter activity"/>
    <property type="evidence" value="ECO:0007669"/>
    <property type="project" value="InterPro"/>
</dbReference>
<keyword evidence="3 6" id="KW-1133">Transmembrane helix</keyword>
<feature type="transmembrane region" description="Helical" evidence="6">
    <location>
        <begin position="337"/>
        <end position="356"/>
    </location>
</feature>
<keyword evidence="2 6" id="KW-0812">Transmembrane</keyword>
<organism evidence="7 8">
    <name type="scientific">Pinctada imbricata</name>
    <name type="common">Atlantic pearl-oyster</name>
    <name type="synonym">Pinctada martensii</name>
    <dbReference type="NCBI Taxonomy" id="66713"/>
    <lineage>
        <taxon>Eukaryota</taxon>
        <taxon>Metazoa</taxon>
        <taxon>Spiralia</taxon>
        <taxon>Lophotrochozoa</taxon>
        <taxon>Mollusca</taxon>
        <taxon>Bivalvia</taxon>
        <taxon>Autobranchia</taxon>
        <taxon>Pteriomorphia</taxon>
        <taxon>Pterioida</taxon>
        <taxon>Pterioidea</taxon>
        <taxon>Pteriidae</taxon>
        <taxon>Pinctada</taxon>
    </lineage>
</organism>
<feature type="transmembrane region" description="Helical" evidence="6">
    <location>
        <begin position="213"/>
        <end position="233"/>
    </location>
</feature>
<feature type="region of interest" description="Disordered" evidence="5">
    <location>
        <begin position="406"/>
        <end position="441"/>
    </location>
</feature>
<dbReference type="Proteomes" id="UP001186944">
    <property type="component" value="Unassembled WGS sequence"/>
</dbReference>
<feature type="transmembrane region" description="Helical" evidence="6">
    <location>
        <begin position="368"/>
        <end position="387"/>
    </location>
</feature>
<evidence type="ECO:0000256" key="6">
    <source>
        <dbReference type="SAM" id="Phobius"/>
    </source>
</evidence>
<dbReference type="Pfam" id="PF00083">
    <property type="entry name" value="Sugar_tr"/>
    <property type="match status" value="1"/>
</dbReference>
<evidence type="ECO:0000256" key="2">
    <source>
        <dbReference type="ARBA" id="ARBA00022692"/>
    </source>
</evidence>
<dbReference type="Gene3D" id="1.20.1250.20">
    <property type="entry name" value="MFS general substrate transporter like domains"/>
    <property type="match status" value="1"/>
</dbReference>
<dbReference type="InterPro" id="IPR005828">
    <property type="entry name" value="MFS_sugar_transport-like"/>
</dbReference>
<sequence>MDYEKIVHHLGSLGHFQKLLIIKIFLPIFLAAYSIVIPNFCLGVHLHRCKIPWLPNDTYEIQDEYHASVVNNSIPISSDGQYEECTIIVNGSEQRCVAWVYDQSVFTETVISQFDLVCDKKLSKSHAVLMTFLGFLASPFIVNPQADMPKVFPESPRWLISRGRIREALVIIRRISKTNKVVLPKELEAVRVSDEPGLTFPQILKQLGKSRRLLFYLAIAMSNWFIASLAHYGIKMNVSNLGGDLFVAFIILVIAESLGYTLCWPMDYVGHKRLLVIALFATGICCLIPFVLILAVDDTPEWIILTFIMFGKLFISTVFGMIYTYTGELFPTDIRSFTIGSCSFFARIGSLASPYLYQIASGRMQKALPLITYTAVLALVGSISLVLPETSKTTLPDQMNASVHKENMELSMPLKSEGENENQNMESTEKEENTFSDENNS</sequence>
<evidence type="ECO:0000256" key="5">
    <source>
        <dbReference type="SAM" id="MobiDB-lite"/>
    </source>
</evidence>
<comment type="caution">
    <text evidence="7">The sequence shown here is derived from an EMBL/GenBank/DDBJ whole genome shotgun (WGS) entry which is preliminary data.</text>
</comment>
<comment type="subcellular location">
    <subcellularLocation>
        <location evidence="1">Membrane</location>
        <topology evidence="1">Multi-pass membrane protein</topology>
    </subcellularLocation>
</comment>
<feature type="transmembrane region" description="Helical" evidence="6">
    <location>
        <begin position="302"/>
        <end position="325"/>
    </location>
</feature>
<reference evidence="7" key="1">
    <citation type="submission" date="2019-08" db="EMBL/GenBank/DDBJ databases">
        <title>The improved chromosome-level genome for the pearl oyster Pinctada fucata martensii using PacBio sequencing and Hi-C.</title>
        <authorList>
            <person name="Zheng Z."/>
        </authorList>
    </citation>
    <scope>NUCLEOTIDE SEQUENCE</scope>
    <source>
        <strain evidence="7">ZZ-2019</strain>
        <tissue evidence="7">Adductor muscle</tissue>
    </source>
</reference>
<evidence type="ECO:0000313" key="7">
    <source>
        <dbReference type="EMBL" id="KAK3098244.1"/>
    </source>
</evidence>
<accession>A0AA88YBJ3</accession>
<dbReference type="GO" id="GO:0016020">
    <property type="term" value="C:membrane"/>
    <property type="evidence" value="ECO:0007669"/>
    <property type="project" value="UniProtKB-SubCell"/>
</dbReference>
<feature type="transmembrane region" description="Helical" evidence="6">
    <location>
        <begin position="274"/>
        <end position="296"/>
    </location>
</feature>
<dbReference type="EMBL" id="VSWD01000007">
    <property type="protein sequence ID" value="KAK3098244.1"/>
    <property type="molecule type" value="Genomic_DNA"/>
</dbReference>
<dbReference type="SUPFAM" id="SSF103473">
    <property type="entry name" value="MFS general substrate transporter"/>
    <property type="match status" value="1"/>
</dbReference>
<evidence type="ECO:0000313" key="8">
    <source>
        <dbReference type="Proteomes" id="UP001186944"/>
    </source>
</evidence>
<dbReference type="InterPro" id="IPR036259">
    <property type="entry name" value="MFS_trans_sf"/>
</dbReference>
<evidence type="ECO:0000256" key="3">
    <source>
        <dbReference type="ARBA" id="ARBA00022989"/>
    </source>
</evidence>
<proteinExistence type="predicted"/>
<gene>
    <name evidence="7" type="ORF">FSP39_017573</name>
</gene>
<feature type="transmembrane region" description="Helical" evidence="6">
    <location>
        <begin position="20"/>
        <end position="42"/>
    </location>
</feature>
<keyword evidence="4 6" id="KW-0472">Membrane</keyword>
<dbReference type="PANTHER" id="PTHR24064">
    <property type="entry name" value="SOLUTE CARRIER FAMILY 22 MEMBER"/>
    <property type="match status" value="1"/>
</dbReference>
<dbReference type="AlphaFoldDB" id="A0AA88YBJ3"/>